<dbReference type="PANTHER" id="PTHR43386">
    <property type="entry name" value="OLIGOPEPTIDE TRANSPORT SYSTEM PERMEASE PROTEIN APPC"/>
    <property type="match status" value="1"/>
</dbReference>
<name>A0ABX8UAQ5_9ACTN</name>
<keyword evidence="6" id="KW-0571">Peptide transport</keyword>
<evidence type="ECO:0000256" key="2">
    <source>
        <dbReference type="ARBA" id="ARBA00022448"/>
    </source>
</evidence>
<feature type="transmembrane region" description="Helical" evidence="12">
    <location>
        <begin position="267"/>
        <end position="286"/>
    </location>
</feature>
<feature type="transmembrane region" description="Helical" evidence="12">
    <location>
        <begin position="132"/>
        <end position="152"/>
    </location>
</feature>
<evidence type="ECO:0000256" key="6">
    <source>
        <dbReference type="ARBA" id="ARBA00022856"/>
    </source>
</evidence>
<evidence type="ECO:0000256" key="8">
    <source>
        <dbReference type="ARBA" id="ARBA00022989"/>
    </source>
</evidence>
<keyword evidence="9 12" id="KW-0472">Membrane</keyword>
<evidence type="ECO:0000256" key="4">
    <source>
        <dbReference type="ARBA" id="ARBA00022519"/>
    </source>
</evidence>
<reference evidence="14 15" key="1">
    <citation type="journal article" date="2021" name="ACS Chem. Biol.">
        <title>Genomic-Led Discovery of a Novel Glycopeptide Antibiotic by Nonomuraea coxensis DSM 45129.</title>
        <authorList>
            <person name="Yushchuk O."/>
            <person name="Vior N.M."/>
            <person name="Andreo-Vidal A."/>
            <person name="Berini F."/>
            <person name="Ruckert C."/>
            <person name="Busche T."/>
            <person name="Binda E."/>
            <person name="Kalinowski J."/>
            <person name="Truman A.W."/>
            <person name="Marinelli F."/>
        </authorList>
    </citation>
    <scope>NUCLEOTIDE SEQUENCE [LARGE SCALE GENOMIC DNA]</scope>
    <source>
        <strain evidence="14 15">DSM 45129</strain>
    </source>
</reference>
<dbReference type="InterPro" id="IPR000515">
    <property type="entry name" value="MetI-like"/>
</dbReference>
<feature type="transmembrane region" description="Helical" evidence="12">
    <location>
        <begin position="38"/>
        <end position="57"/>
    </location>
</feature>
<feature type="transmembrane region" description="Helical" evidence="12">
    <location>
        <begin position="101"/>
        <end position="125"/>
    </location>
</feature>
<dbReference type="Pfam" id="PF00528">
    <property type="entry name" value="BPD_transp_1"/>
    <property type="match status" value="1"/>
</dbReference>
<keyword evidence="4" id="KW-0997">Cell inner membrane</keyword>
<dbReference type="EMBL" id="CP068985">
    <property type="protein sequence ID" value="QYC43829.1"/>
    <property type="molecule type" value="Genomic_DNA"/>
</dbReference>
<gene>
    <name evidence="14" type="primary">oppC2</name>
    <name evidence="14" type="ORF">Nocox_31240</name>
</gene>
<sequence>MTLSQEELAEELSDGGAARVPSRLRVVAGRFFRSRQGVAGFAVLAAMFLLAFAGPLVSRWSYTDKDFTAFLRPPSAEHWFGTLQTGADVFALTLRGMQKSLVVGLLAALVSTALAALAGAFAGYFLGWTDRVLSWVTDLLLVLPAFLVLAIMSPLFGAGQWVLFVVMLALFLWMVTSKVVRGMTISLKEREFIQAARYMGVPPVRIVFRHVIPNLSSLLIVDATLNVSAAILTETSLSYFGFGIQPPDVSFGTLIADGSRTAMYAPWTFWFVAGLLVVTVLAVNLVGDALRDAFDPAARRAR</sequence>
<keyword evidence="3" id="KW-1003">Cell membrane</keyword>
<keyword evidence="7" id="KW-0653">Protein transport</keyword>
<dbReference type="CDD" id="cd06261">
    <property type="entry name" value="TM_PBP2"/>
    <property type="match status" value="1"/>
</dbReference>
<evidence type="ECO:0000256" key="10">
    <source>
        <dbReference type="ARBA" id="ARBA00024202"/>
    </source>
</evidence>
<evidence type="ECO:0000256" key="5">
    <source>
        <dbReference type="ARBA" id="ARBA00022692"/>
    </source>
</evidence>
<keyword evidence="5 12" id="KW-0812">Transmembrane</keyword>
<dbReference type="Gene3D" id="1.10.3720.10">
    <property type="entry name" value="MetI-like"/>
    <property type="match status" value="1"/>
</dbReference>
<dbReference type="PANTHER" id="PTHR43386:SF2">
    <property type="entry name" value="OLIGOPEPTIDE TRANSPORT SYSTEM PERMEASE PROTEIN OPPC"/>
    <property type="match status" value="1"/>
</dbReference>
<accession>A0ABX8UAQ5</accession>
<proteinExistence type="inferred from homology"/>
<dbReference type="InterPro" id="IPR035906">
    <property type="entry name" value="MetI-like_sf"/>
</dbReference>
<dbReference type="InterPro" id="IPR025966">
    <property type="entry name" value="OppC_N"/>
</dbReference>
<feature type="domain" description="ABC transmembrane type-1" evidence="13">
    <location>
        <begin position="101"/>
        <end position="287"/>
    </location>
</feature>
<dbReference type="PROSITE" id="PS50928">
    <property type="entry name" value="ABC_TM1"/>
    <property type="match status" value="1"/>
</dbReference>
<comment type="subcellular location">
    <subcellularLocation>
        <location evidence="1">Cell inner membrane</location>
        <topology evidence="1">Multi-pass membrane protein</topology>
    </subcellularLocation>
    <subcellularLocation>
        <location evidence="12">Cell membrane</location>
        <topology evidence="12">Multi-pass membrane protein</topology>
    </subcellularLocation>
</comment>
<dbReference type="SUPFAM" id="SSF161098">
    <property type="entry name" value="MetI-like"/>
    <property type="match status" value="1"/>
</dbReference>
<evidence type="ECO:0000259" key="13">
    <source>
        <dbReference type="PROSITE" id="PS50928"/>
    </source>
</evidence>
<feature type="transmembrane region" description="Helical" evidence="12">
    <location>
        <begin position="158"/>
        <end position="180"/>
    </location>
</feature>
<evidence type="ECO:0000256" key="9">
    <source>
        <dbReference type="ARBA" id="ARBA00023136"/>
    </source>
</evidence>
<keyword evidence="2 12" id="KW-0813">Transport</keyword>
<comment type="similarity">
    <text evidence="10">Belongs to the binding-protein-dependent transport system permease family. OppBC subfamily.</text>
</comment>
<organism evidence="14 15">
    <name type="scientific">Nonomuraea coxensis DSM 45129</name>
    <dbReference type="NCBI Taxonomy" id="1122611"/>
    <lineage>
        <taxon>Bacteria</taxon>
        <taxon>Bacillati</taxon>
        <taxon>Actinomycetota</taxon>
        <taxon>Actinomycetes</taxon>
        <taxon>Streptosporangiales</taxon>
        <taxon>Streptosporangiaceae</taxon>
        <taxon>Nonomuraea</taxon>
    </lineage>
</organism>
<evidence type="ECO:0000313" key="14">
    <source>
        <dbReference type="EMBL" id="QYC43829.1"/>
    </source>
</evidence>
<evidence type="ECO:0000256" key="11">
    <source>
        <dbReference type="ARBA" id="ARBA00072251"/>
    </source>
</evidence>
<dbReference type="RefSeq" id="WP_020541998.1">
    <property type="nucleotide sequence ID" value="NZ_CP068985.1"/>
</dbReference>
<dbReference type="InterPro" id="IPR050366">
    <property type="entry name" value="BP-dependent_transpt_permease"/>
</dbReference>
<keyword evidence="8 12" id="KW-1133">Transmembrane helix</keyword>
<dbReference type="Pfam" id="PF12911">
    <property type="entry name" value="OppC_N"/>
    <property type="match status" value="1"/>
</dbReference>
<evidence type="ECO:0000313" key="15">
    <source>
        <dbReference type="Proteomes" id="UP000824681"/>
    </source>
</evidence>
<protein>
    <recommendedName>
        <fullName evidence="11">Oligopeptide transport system permease protein OppC</fullName>
    </recommendedName>
</protein>
<evidence type="ECO:0000256" key="3">
    <source>
        <dbReference type="ARBA" id="ARBA00022475"/>
    </source>
</evidence>
<evidence type="ECO:0000256" key="12">
    <source>
        <dbReference type="RuleBase" id="RU363032"/>
    </source>
</evidence>
<dbReference type="Proteomes" id="UP000824681">
    <property type="component" value="Chromosome"/>
</dbReference>
<evidence type="ECO:0000256" key="1">
    <source>
        <dbReference type="ARBA" id="ARBA00004429"/>
    </source>
</evidence>
<evidence type="ECO:0000256" key="7">
    <source>
        <dbReference type="ARBA" id="ARBA00022927"/>
    </source>
</evidence>
<keyword evidence="15" id="KW-1185">Reference proteome</keyword>